<evidence type="ECO:0000256" key="1">
    <source>
        <dbReference type="ARBA" id="ARBA00005336"/>
    </source>
</evidence>
<protein>
    <submittedName>
        <fullName evidence="5">Glycoside hydrolase family 3 protein</fullName>
    </submittedName>
</protein>
<dbReference type="PANTHER" id="PTHR30480:SF16">
    <property type="entry name" value="GLYCOSIDE HYDROLASE FAMILY 3 DOMAIN PROTEIN"/>
    <property type="match status" value="1"/>
</dbReference>
<keyword evidence="6" id="KW-1185">Reference proteome</keyword>
<dbReference type="KEGG" id="pei:H9L10_10465"/>
<dbReference type="AlphaFoldDB" id="A0A7G9QZE6"/>
<keyword evidence="3" id="KW-0326">Glycosidase</keyword>
<dbReference type="GO" id="GO:0009254">
    <property type="term" value="P:peptidoglycan turnover"/>
    <property type="evidence" value="ECO:0007669"/>
    <property type="project" value="TreeGrafter"/>
</dbReference>
<name>A0A7G9QZE6_9MICO</name>
<reference evidence="5 6" key="1">
    <citation type="submission" date="2020-08" db="EMBL/GenBank/DDBJ databases">
        <title>Genome sequence of Phycicoccus endophyticus JCM 31784T.</title>
        <authorList>
            <person name="Hyun D.-W."/>
            <person name="Bae J.-W."/>
        </authorList>
    </citation>
    <scope>NUCLEOTIDE SEQUENCE [LARGE SCALE GENOMIC DNA]</scope>
    <source>
        <strain evidence="5 6">JCM 31784</strain>
    </source>
</reference>
<dbReference type="EMBL" id="CP060712">
    <property type="protein sequence ID" value="QNN48721.1"/>
    <property type="molecule type" value="Genomic_DNA"/>
</dbReference>
<feature type="domain" description="Rhodanese" evidence="4">
    <location>
        <begin position="382"/>
        <end position="442"/>
    </location>
</feature>
<organism evidence="5 6">
    <name type="scientific">Phycicoccus endophyticus</name>
    <dbReference type="NCBI Taxonomy" id="1690220"/>
    <lineage>
        <taxon>Bacteria</taxon>
        <taxon>Bacillati</taxon>
        <taxon>Actinomycetota</taxon>
        <taxon>Actinomycetes</taxon>
        <taxon>Micrococcales</taxon>
        <taxon>Intrasporangiaceae</taxon>
        <taxon>Phycicoccus</taxon>
    </lineage>
</organism>
<dbReference type="InterPro" id="IPR001763">
    <property type="entry name" value="Rhodanese-like_dom"/>
</dbReference>
<dbReference type="PANTHER" id="PTHR30480">
    <property type="entry name" value="BETA-HEXOSAMINIDASE-RELATED"/>
    <property type="match status" value="1"/>
</dbReference>
<evidence type="ECO:0000313" key="5">
    <source>
        <dbReference type="EMBL" id="QNN48721.1"/>
    </source>
</evidence>
<dbReference type="Gene3D" id="3.20.20.300">
    <property type="entry name" value="Glycoside hydrolase, family 3, N-terminal domain"/>
    <property type="match status" value="1"/>
</dbReference>
<dbReference type="InterPro" id="IPR036962">
    <property type="entry name" value="Glyco_hydro_3_N_sf"/>
</dbReference>
<keyword evidence="2 5" id="KW-0378">Hydrolase</keyword>
<gene>
    <name evidence="5" type="ORF">H9L10_10465</name>
</gene>
<dbReference type="PROSITE" id="PS50206">
    <property type="entry name" value="RHODANESE_3"/>
    <property type="match status" value="1"/>
</dbReference>
<dbReference type="InterPro" id="IPR050226">
    <property type="entry name" value="NagZ_Beta-hexosaminidase"/>
</dbReference>
<dbReference type="GO" id="GO:0004553">
    <property type="term" value="F:hydrolase activity, hydrolyzing O-glycosyl compounds"/>
    <property type="evidence" value="ECO:0007669"/>
    <property type="project" value="InterPro"/>
</dbReference>
<dbReference type="SUPFAM" id="SSF51445">
    <property type="entry name" value="(Trans)glycosidases"/>
    <property type="match status" value="1"/>
</dbReference>
<accession>A0A7G9QZE6</accession>
<proteinExistence type="inferred from homology"/>
<evidence type="ECO:0000256" key="2">
    <source>
        <dbReference type="ARBA" id="ARBA00022801"/>
    </source>
</evidence>
<evidence type="ECO:0000313" key="6">
    <source>
        <dbReference type="Proteomes" id="UP000515976"/>
    </source>
</evidence>
<dbReference type="RefSeq" id="WP_166100125.1">
    <property type="nucleotide sequence ID" value="NZ_BMMY01000003.1"/>
</dbReference>
<dbReference type="GO" id="GO:0005975">
    <property type="term" value="P:carbohydrate metabolic process"/>
    <property type="evidence" value="ECO:0007669"/>
    <property type="project" value="InterPro"/>
</dbReference>
<dbReference type="InterPro" id="IPR001764">
    <property type="entry name" value="Glyco_hydro_3_N"/>
</dbReference>
<dbReference type="Pfam" id="PF00933">
    <property type="entry name" value="Glyco_hydro_3"/>
    <property type="match status" value="1"/>
</dbReference>
<dbReference type="Proteomes" id="UP000515976">
    <property type="component" value="Chromosome"/>
</dbReference>
<evidence type="ECO:0000259" key="4">
    <source>
        <dbReference type="PROSITE" id="PS50206"/>
    </source>
</evidence>
<sequence length="463" mass="47150">MTLDTDLTAVLQPGFSGTHVPPWLLQAREQGLLSVCLYGDNAGPDGGVAEVCAALVEATPGVLVAADEEGGDVTRLHYPDGAPSVGNAVLGRLDDPAVTRAAARGIGSELAALGVGLDLAPVVDVNSSPENPVIGVRSFGADPEAVARHTAAWVTGLQGTGVAACAKHFPGHGDTVADSHHDLPRVDAPAELLQARELRPFRAAVDAGVAAVMTSHILLPALDPTHPATFSPAVLALLRDGLGFEGTIVSDALDMAGASARTGIPEAAVRALAAGVDLLCLGPATGAQRLADVRRALREAVETGRLPRTRVAEAAARVRVLADRTLRPAPGPVEPPVPLAEAARAFTLTERARRFACGPAPLALVQVPSASNLAVGGVAWGPQALGETVAEEAVPPGARVAVVGRSIGPGHPAHEVRRRLAARGHDVVLVECGWPRGGADVETWGSSPAVAAALLHVLGGGRR</sequence>
<comment type="similarity">
    <text evidence="1">Belongs to the glycosyl hydrolase 3 family.</text>
</comment>
<dbReference type="InterPro" id="IPR017853">
    <property type="entry name" value="GH"/>
</dbReference>
<evidence type="ECO:0000256" key="3">
    <source>
        <dbReference type="ARBA" id="ARBA00023295"/>
    </source>
</evidence>